<feature type="chain" id="PRO_5037780339" evidence="1">
    <location>
        <begin position="23"/>
        <end position="396"/>
    </location>
</feature>
<feature type="signal peptide" evidence="1">
    <location>
        <begin position="1"/>
        <end position="22"/>
    </location>
</feature>
<dbReference type="Pfam" id="PF07396">
    <property type="entry name" value="Porin_O_P"/>
    <property type="match status" value="1"/>
</dbReference>
<reference evidence="2" key="1">
    <citation type="journal article" date="2014" name="Int. J. Syst. Evol. Microbiol.">
        <title>Complete genome sequence of Corynebacterium casei LMG S-19264T (=DSM 44701T), isolated from a smear-ripened cheese.</title>
        <authorList>
            <consortium name="US DOE Joint Genome Institute (JGI-PGF)"/>
            <person name="Walter F."/>
            <person name="Albersmeier A."/>
            <person name="Kalinowski J."/>
            <person name="Ruckert C."/>
        </authorList>
    </citation>
    <scope>NUCLEOTIDE SEQUENCE</scope>
    <source>
        <strain evidence="2">CGMCC 1.15343</strain>
    </source>
</reference>
<proteinExistence type="predicted"/>
<dbReference type="EMBL" id="BMIL01000010">
    <property type="protein sequence ID" value="GGC73413.1"/>
    <property type="molecule type" value="Genomic_DNA"/>
</dbReference>
<dbReference type="Gene3D" id="2.40.160.10">
    <property type="entry name" value="Porin"/>
    <property type="match status" value="1"/>
</dbReference>
<dbReference type="InterPro" id="IPR023614">
    <property type="entry name" value="Porin_dom_sf"/>
</dbReference>
<dbReference type="SUPFAM" id="SSF56935">
    <property type="entry name" value="Porins"/>
    <property type="match status" value="1"/>
</dbReference>
<comment type="caution">
    <text evidence="2">The sequence shown here is derived from an EMBL/GenBank/DDBJ whole genome shotgun (WGS) entry which is preliminary data.</text>
</comment>
<protein>
    <submittedName>
        <fullName evidence="2">Porin</fullName>
    </submittedName>
</protein>
<evidence type="ECO:0000313" key="2">
    <source>
        <dbReference type="EMBL" id="GGC73413.1"/>
    </source>
</evidence>
<dbReference type="AlphaFoldDB" id="A0A916UIB6"/>
<organism evidence="2 3">
    <name type="scientific">Pedobacter quisquiliarum</name>
    <dbReference type="NCBI Taxonomy" id="1834438"/>
    <lineage>
        <taxon>Bacteria</taxon>
        <taxon>Pseudomonadati</taxon>
        <taxon>Bacteroidota</taxon>
        <taxon>Sphingobacteriia</taxon>
        <taxon>Sphingobacteriales</taxon>
        <taxon>Sphingobacteriaceae</taxon>
        <taxon>Pedobacter</taxon>
    </lineage>
</organism>
<name>A0A916UIB6_9SPHI</name>
<keyword evidence="1" id="KW-0732">Signal</keyword>
<reference evidence="2" key="2">
    <citation type="submission" date="2020-09" db="EMBL/GenBank/DDBJ databases">
        <authorList>
            <person name="Sun Q."/>
            <person name="Zhou Y."/>
        </authorList>
    </citation>
    <scope>NUCLEOTIDE SEQUENCE</scope>
    <source>
        <strain evidence="2">CGMCC 1.15343</strain>
    </source>
</reference>
<evidence type="ECO:0000256" key="1">
    <source>
        <dbReference type="SAM" id="SignalP"/>
    </source>
</evidence>
<evidence type="ECO:0000313" key="3">
    <source>
        <dbReference type="Proteomes" id="UP000651668"/>
    </source>
</evidence>
<dbReference type="InterPro" id="IPR010870">
    <property type="entry name" value="Porin_O/P"/>
</dbReference>
<dbReference type="Proteomes" id="UP000651668">
    <property type="component" value="Unassembled WGS sequence"/>
</dbReference>
<gene>
    <name evidence="2" type="ORF">GCM10011387_28750</name>
</gene>
<keyword evidence="3" id="KW-1185">Reference proteome</keyword>
<sequence>MSFKRILILAVILTSLNQIVNAQSDTNPPKWYDTFSLRGYIQVRYNAFQSNPDLGCDQCDKSWNGNSSFFIRRARLVFSGQIGKQVYFYFQPDFAASGSGGLNFGQLKDAYFDFGFDPENEYRIRVGQTKIPYGFENMQSSSVRLPLDRSDGINSAFTNERDLGAFFYWAPKEKRAMLKQLVDAGLKGSGDYGIFALGVFNGQTSNQLDQNNALHTVARVTWPMKIGNQIVEPSIQGYTGQFVMPKGQISSGVKTAADRSYLDQRVAATFVLYPKPFGIQAEFNVGKGPEFNKQTDSIEVQNLKGGYVMMSYLLRKDKQVIMPFVRAQYYDGGKKHELDARSYKVNDFEFGVEWQPVEHLELVGGYTFSKRRYEDYALPDNYQMGNLLRLQAQLSF</sequence>
<accession>A0A916UIB6</accession>
<dbReference type="RefSeq" id="WP_188627624.1">
    <property type="nucleotide sequence ID" value="NZ_BMIL01000010.1"/>
</dbReference>